<feature type="region of interest" description="Disordered" evidence="1">
    <location>
        <begin position="553"/>
        <end position="574"/>
    </location>
</feature>
<feature type="region of interest" description="Disordered" evidence="1">
    <location>
        <begin position="202"/>
        <end position="222"/>
    </location>
</feature>
<feature type="compositionally biased region" description="Low complexity" evidence="1">
    <location>
        <begin position="696"/>
        <end position="705"/>
    </location>
</feature>
<feature type="compositionally biased region" description="Polar residues" evidence="1">
    <location>
        <begin position="662"/>
        <end position="680"/>
    </location>
</feature>
<dbReference type="InterPro" id="IPR057199">
    <property type="entry name" value="DUF7877"/>
</dbReference>
<gene>
    <name evidence="4" type="ORF">HRR80_007455</name>
</gene>
<dbReference type="EMBL" id="JAJGCB010000018">
    <property type="protein sequence ID" value="KAJ8988427.1"/>
    <property type="molecule type" value="Genomic_DNA"/>
</dbReference>
<dbReference type="InterPro" id="IPR056687">
    <property type="entry name" value="DUF7785"/>
</dbReference>
<feature type="region of interest" description="Disordered" evidence="1">
    <location>
        <begin position="696"/>
        <end position="785"/>
    </location>
</feature>
<evidence type="ECO:0000313" key="4">
    <source>
        <dbReference type="EMBL" id="KAJ8988427.1"/>
    </source>
</evidence>
<comment type="caution">
    <text evidence="4">The sequence shown here is derived from an EMBL/GenBank/DDBJ whole genome shotgun (WGS) entry which is preliminary data.</text>
</comment>
<evidence type="ECO:0000259" key="3">
    <source>
        <dbReference type="Pfam" id="PF25289"/>
    </source>
</evidence>
<feature type="domain" description="DUF7877" evidence="3">
    <location>
        <begin position="44"/>
        <end position="146"/>
    </location>
</feature>
<name>A0AAN6IS12_EXODE</name>
<dbReference type="Proteomes" id="UP001161757">
    <property type="component" value="Unassembled WGS sequence"/>
</dbReference>
<feature type="domain" description="DUF7785" evidence="2">
    <location>
        <begin position="443"/>
        <end position="525"/>
    </location>
</feature>
<organism evidence="4 5">
    <name type="scientific">Exophiala dermatitidis</name>
    <name type="common">Black yeast-like fungus</name>
    <name type="synonym">Wangiella dermatitidis</name>
    <dbReference type="NCBI Taxonomy" id="5970"/>
    <lineage>
        <taxon>Eukaryota</taxon>
        <taxon>Fungi</taxon>
        <taxon>Dikarya</taxon>
        <taxon>Ascomycota</taxon>
        <taxon>Pezizomycotina</taxon>
        <taxon>Eurotiomycetes</taxon>
        <taxon>Chaetothyriomycetidae</taxon>
        <taxon>Chaetothyriales</taxon>
        <taxon>Herpotrichiellaceae</taxon>
        <taxon>Exophiala</taxon>
    </lineage>
</organism>
<feature type="region of interest" description="Disordered" evidence="1">
    <location>
        <begin position="311"/>
        <end position="333"/>
    </location>
</feature>
<evidence type="ECO:0000259" key="2">
    <source>
        <dbReference type="Pfam" id="PF25009"/>
    </source>
</evidence>
<evidence type="ECO:0000313" key="5">
    <source>
        <dbReference type="Proteomes" id="UP001161757"/>
    </source>
</evidence>
<protein>
    <submittedName>
        <fullName evidence="4">Uncharacterized protein</fullName>
    </submittedName>
</protein>
<feature type="compositionally biased region" description="Low complexity" evidence="1">
    <location>
        <begin position="721"/>
        <end position="743"/>
    </location>
</feature>
<feature type="region of interest" description="Disordered" evidence="1">
    <location>
        <begin position="637"/>
        <end position="680"/>
    </location>
</feature>
<feature type="compositionally biased region" description="Basic and acidic residues" evidence="1">
    <location>
        <begin position="76"/>
        <end position="85"/>
    </location>
</feature>
<dbReference type="Pfam" id="PF25289">
    <property type="entry name" value="DUF7877"/>
    <property type="match status" value="1"/>
</dbReference>
<dbReference type="AlphaFoldDB" id="A0AAN6IS12"/>
<feature type="region of interest" description="Disordered" evidence="1">
    <location>
        <begin position="151"/>
        <end position="174"/>
    </location>
</feature>
<feature type="compositionally biased region" description="Low complexity" evidence="1">
    <location>
        <begin position="754"/>
        <end position="785"/>
    </location>
</feature>
<feature type="compositionally biased region" description="Polar residues" evidence="1">
    <location>
        <begin position="154"/>
        <end position="163"/>
    </location>
</feature>
<sequence length="785" mass="85365">MTEVNGVSPPDAANSASTTHLGKRKRTASPDISKSPAKVKDSPLQASLQEVLRTLRKHDSTPSLLKYPLSTTTEAPEAKRARLADGEGTSDTVEARILAGAYTSFRALMEDLNKVKDAIMNDATQMVNGEGHPKPNIQDKLSNTIKLIGMLDPATSNGSQPNGRNDDGDDLAKASLPGYRARHILSVRSQVNGGAHLLYSGLETSGPGGEESEDIYEPSEPKEAQLPNGFEIAEFTALGGDAKKQTEEKRLLGTVFRPSGRLKPLDPPRPKTTARGGTLTLVPYWSQNETNPHFKQDYRFAKLPTGSWIRYSGSNKSAEKDRKRARQPSTTTDYKAALEANDMKQKTELSDEELYNSVYSSFAPTCDNSGSIFSERYRSQLWWRRHGEQQLSRIFKTHEEPEEVTQEAIAEGGEESLVGLEEAVANFEPEEVEDPFKVRNEPDDVDDLLEQISELIETLSSYQKNRSLEPLAAGSIPKPSEPEVDVFEMLRTQLSILVSSLPPFAVAKLNGDQLEELNISTKLVVEAPDYPGTGQVDDYTLRRQKMSQQATSAVTRTATTPQLRPNYTPAPVNAGTYNTQVRNYNSVPATAAYGMRAPYQTPAVPRPAYAQTPYQQASTPFGNRPTIQQFQRSLQNGYANYGGTPVQQAQTPGYAPRPVQPGYQTPAANVPRTASPQKPLTNAQPYQARQYPVQQPQAPYPYQRPGSATPGTPGVAASTLAPGYGPGQAQAQAQYPGNAAAQPRVTPGGPAPLAPQGQVQVPPQAQPHLQAQAHAQAQVQTSTQG</sequence>
<feature type="compositionally biased region" description="Polar residues" evidence="1">
    <location>
        <begin position="553"/>
        <end position="565"/>
    </location>
</feature>
<reference evidence="4" key="1">
    <citation type="submission" date="2023-01" db="EMBL/GenBank/DDBJ databases">
        <title>Exophiala dermititidis isolated from Cystic Fibrosis Patient.</title>
        <authorList>
            <person name="Kurbessoian T."/>
            <person name="Crocker A."/>
            <person name="Murante D."/>
            <person name="Hogan D.A."/>
            <person name="Stajich J.E."/>
        </authorList>
    </citation>
    <scope>NUCLEOTIDE SEQUENCE</scope>
    <source>
        <strain evidence="4">Ex8</strain>
    </source>
</reference>
<proteinExistence type="predicted"/>
<accession>A0AAN6IS12</accession>
<feature type="region of interest" description="Disordered" evidence="1">
    <location>
        <begin position="1"/>
        <end position="45"/>
    </location>
</feature>
<evidence type="ECO:0000256" key="1">
    <source>
        <dbReference type="SAM" id="MobiDB-lite"/>
    </source>
</evidence>
<feature type="region of interest" description="Disordered" evidence="1">
    <location>
        <begin position="62"/>
        <end position="89"/>
    </location>
</feature>
<dbReference type="Pfam" id="PF25009">
    <property type="entry name" value="DUF7785"/>
    <property type="match status" value="1"/>
</dbReference>